<proteinExistence type="predicted"/>
<evidence type="ECO:0000313" key="2">
    <source>
        <dbReference type="Proteomes" id="UP000197138"/>
    </source>
</evidence>
<reference evidence="2" key="1">
    <citation type="journal article" date="2017" name="Plant J.">
        <title>The pomegranate (Punica granatum L.) genome and the genomics of punicalagin biosynthesis.</title>
        <authorList>
            <person name="Qin G."/>
            <person name="Xu C."/>
            <person name="Ming R."/>
            <person name="Tang H."/>
            <person name="Guyot R."/>
            <person name="Kramer E.M."/>
            <person name="Hu Y."/>
            <person name="Yi X."/>
            <person name="Qi Y."/>
            <person name="Xu X."/>
            <person name="Gao Z."/>
            <person name="Pan H."/>
            <person name="Jian J."/>
            <person name="Tian Y."/>
            <person name="Yue Z."/>
            <person name="Xu Y."/>
        </authorList>
    </citation>
    <scope>NUCLEOTIDE SEQUENCE [LARGE SCALE GENOMIC DNA]</scope>
    <source>
        <strain evidence="2">cv. Dabenzi</strain>
    </source>
</reference>
<organism evidence="1 2">
    <name type="scientific">Punica granatum</name>
    <name type="common">Pomegranate</name>
    <dbReference type="NCBI Taxonomy" id="22663"/>
    <lineage>
        <taxon>Eukaryota</taxon>
        <taxon>Viridiplantae</taxon>
        <taxon>Streptophyta</taxon>
        <taxon>Embryophyta</taxon>
        <taxon>Tracheophyta</taxon>
        <taxon>Spermatophyta</taxon>
        <taxon>Magnoliopsida</taxon>
        <taxon>eudicotyledons</taxon>
        <taxon>Gunneridae</taxon>
        <taxon>Pentapetalae</taxon>
        <taxon>rosids</taxon>
        <taxon>malvids</taxon>
        <taxon>Myrtales</taxon>
        <taxon>Lythraceae</taxon>
        <taxon>Punica</taxon>
    </lineage>
</organism>
<dbReference type="EMBL" id="MTKT01002214">
    <property type="protein sequence ID" value="OWM81002.1"/>
    <property type="molecule type" value="Genomic_DNA"/>
</dbReference>
<dbReference type="AlphaFoldDB" id="A0A218X9D0"/>
<protein>
    <submittedName>
        <fullName evidence="1">Uncharacterized protein</fullName>
    </submittedName>
</protein>
<accession>A0A218X9D0</accession>
<name>A0A218X9D0_PUNGR</name>
<gene>
    <name evidence="1" type="ORF">CDL15_Pgr007033</name>
</gene>
<dbReference type="Proteomes" id="UP000197138">
    <property type="component" value="Unassembled WGS sequence"/>
</dbReference>
<comment type="caution">
    <text evidence="1">The sequence shown here is derived from an EMBL/GenBank/DDBJ whole genome shotgun (WGS) entry which is preliminary data.</text>
</comment>
<sequence>MYIVRSRNYQLATSSTLQPASTATILPPANVRTVAAVAVITILLRSIFTARAQPQGNISHAPGPPYAWSSLPLLSYAACNGGRILLLSYAPFPSTPTPQASLLSLSIGGQVDNQNRPCGNELSSAVGILI</sequence>
<evidence type="ECO:0000313" key="1">
    <source>
        <dbReference type="EMBL" id="OWM81002.1"/>
    </source>
</evidence>